<name>A0AAE1D0I1_9GAST</name>
<organism evidence="1 2">
    <name type="scientific">Elysia crispata</name>
    <name type="common">lettuce slug</name>
    <dbReference type="NCBI Taxonomy" id="231223"/>
    <lineage>
        <taxon>Eukaryota</taxon>
        <taxon>Metazoa</taxon>
        <taxon>Spiralia</taxon>
        <taxon>Lophotrochozoa</taxon>
        <taxon>Mollusca</taxon>
        <taxon>Gastropoda</taxon>
        <taxon>Heterobranchia</taxon>
        <taxon>Euthyneura</taxon>
        <taxon>Panpulmonata</taxon>
        <taxon>Sacoglossa</taxon>
        <taxon>Placobranchoidea</taxon>
        <taxon>Plakobranchidae</taxon>
        <taxon>Elysia</taxon>
    </lineage>
</organism>
<dbReference type="AlphaFoldDB" id="A0AAE1D0I1"/>
<dbReference type="EMBL" id="JAWDGP010005952">
    <property type="protein sequence ID" value="KAK3749190.1"/>
    <property type="molecule type" value="Genomic_DNA"/>
</dbReference>
<evidence type="ECO:0000313" key="1">
    <source>
        <dbReference type="EMBL" id="KAK3749190.1"/>
    </source>
</evidence>
<reference evidence="1" key="1">
    <citation type="journal article" date="2023" name="G3 (Bethesda)">
        <title>A reference genome for the long-term kleptoplast-retaining sea slug Elysia crispata morphotype clarki.</title>
        <authorList>
            <person name="Eastman K.E."/>
            <person name="Pendleton A.L."/>
            <person name="Shaikh M.A."/>
            <person name="Suttiyut T."/>
            <person name="Ogas R."/>
            <person name="Tomko P."/>
            <person name="Gavelis G."/>
            <person name="Widhalm J.R."/>
            <person name="Wisecaver J.H."/>
        </authorList>
    </citation>
    <scope>NUCLEOTIDE SEQUENCE</scope>
    <source>
        <strain evidence="1">ECLA1</strain>
    </source>
</reference>
<sequence>MYMDVLGERIIHPFSFTAFRLFFLPIRSPSYPLLPHLSSTAVSTAKRWFGARDLWCESEEAGLTLLAHSR</sequence>
<gene>
    <name evidence="1" type="ORF">RRG08_063002</name>
</gene>
<proteinExistence type="predicted"/>
<evidence type="ECO:0000313" key="2">
    <source>
        <dbReference type="Proteomes" id="UP001283361"/>
    </source>
</evidence>
<dbReference type="Proteomes" id="UP001283361">
    <property type="component" value="Unassembled WGS sequence"/>
</dbReference>
<comment type="caution">
    <text evidence="1">The sequence shown here is derived from an EMBL/GenBank/DDBJ whole genome shotgun (WGS) entry which is preliminary data.</text>
</comment>
<accession>A0AAE1D0I1</accession>
<protein>
    <submittedName>
        <fullName evidence="1">Uncharacterized protein</fullName>
    </submittedName>
</protein>
<keyword evidence="2" id="KW-1185">Reference proteome</keyword>